<keyword evidence="2" id="KW-0479">Metal-binding</keyword>
<dbReference type="SUPFAM" id="SSF57667">
    <property type="entry name" value="beta-beta-alpha zinc fingers"/>
    <property type="match status" value="1"/>
</dbReference>
<feature type="compositionally biased region" description="Acidic residues" evidence="9">
    <location>
        <begin position="200"/>
        <end position="226"/>
    </location>
</feature>
<feature type="compositionally biased region" description="Basic and acidic residues" evidence="9">
    <location>
        <begin position="297"/>
        <end position="306"/>
    </location>
</feature>
<gene>
    <name evidence="11" type="ORF">V9T40_013869</name>
</gene>
<dbReference type="PANTHER" id="PTHR16515">
    <property type="entry name" value="PR DOMAIN ZINC FINGER PROTEIN"/>
    <property type="match status" value="1"/>
</dbReference>
<dbReference type="Proteomes" id="UP001367676">
    <property type="component" value="Unassembled WGS sequence"/>
</dbReference>
<dbReference type="PROSITE" id="PS50157">
    <property type="entry name" value="ZINC_FINGER_C2H2_2"/>
    <property type="match status" value="2"/>
</dbReference>
<dbReference type="GO" id="GO:0008270">
    <property type="term" value="F:zinc ion binding"/>
    <property type="evidence" value="ECO:0007669"/>
    <property type="project" value="UniProtKB-KW"/>
</dbReference>
<keyword evidence="5" id="KW-0862">Zinc</keyword>
<dbReference type="GO" id="GO:0005634">
    <property type="term" value="C:nucleus"/>
    <property type="evidence" value="ECO:0007669"/>
    <property type="project" value="UniProtKB-SubCell"/>
</dbReference>
<evidence type="ECO:0000256" key="9">
    <source>
        <dbReference type="SAM" id="MobiDB-lite"/>
    </source>
</evidence>
<evidence type="ECO:0000256" key="4">
    <source>
        <dbReference type="ARBA" id="ARBA00022771"/>
    </source>
</evidence>
<feature type="domain" description="C2H2-type" evidence="10">
    <location>
        <begin position="101"/>
        <end position="128"/>
    </location>
</feature>
<evidence type="ECO:0000256" key="1">
    <source>
        <dbReference type="ARBA" id="ARBA00004123"/>
    </source>
</evidence>
<feature type="compositionally biased region" description="Low complexity" evidence="9">
    <location>
        <begin position="123"/>
        <end position="132"/>
    </location>
</feature>
<reference evidence="11 12" key="1">
    <citation type="submission" date="2024-03" db="EMBL/GenBank/DDBJ databases">
        <title>Adaptation during the transition from Ophiocordyceps entomopathogen to insect associate is accompanied by gene loss and intensified selection.</title>
        <authorList>
            <person name="Ward C.M."/>
            <person name="Onetto C.A."/>
            <person name="Borneman A.R."/>
        </authorList>
    </citation>
    <scope>NUCLEOTIDE SEQUENCE [LARGE SCALE GENOMIC DNA]</scope>
    <source>
        <strain evidence="11">AWRI1</strain>
        <tissue evidence="11">Single Adult Female</tissue>
    </source>
</reference>
<dbReference type="PANTHER" id="PTHR16515:SF49">
    <property type="entry name" value="GASTRULA ZINC FINGER PROTEIN XLCGF49.1-LIKE-RELATED"/>
    <property type="match status" value="1"/>
</dbReference>
<evidence type="ECO:0000256" key="6">
    <source>
        <dbReference type="ARBA" id="ARBA00023125"/>
    </source>
</evidence>
<feature type="compositionally biased region" description="Polar residues" evidence="9">
    <location>
        <begin position="263"/>
        <end position="281"/>
    </location>
</feature>
<dbReference type="InterPro" id="IPR050331">
    <property type="entry name" value="Zinc_finger"/>
</dbReference>
<dbReference type="Gene3D" id="1.10.10.60">
    <property type="entry name" value="Homeodomain-like"/>
    <property type="match status" value="1"/>
</dbReference>
<dbReference type="Pfam" id="PF00096">
    <property type="entry name" value="zf-C2H2"/>
    <property type="match status" value="1"/>
</dbReference>
<dbReference type="Gene3D" id="3.30.160.60">
    <property type="entry name" value="Classic Zinc Finger"/>
    <property type="match status" value="1"/>
</dbReference>
<dbReference type="AlphaFoldDB" id="A0AAN9TDG1"/>
<keyword evidence="6" id="KW-0238">DNA-binding</keyword>
<feature type="compositionally biased region" description="Polar residues" evidence="9">
    <location>
        <begin position="308"/>
        <end position="327"/>
    </location>
</feature>
<dbReference type="EMBL" id="JBBCAQ010000033">
    <property type="protein sequence ID" value="KAK7582424.1"/>
    <property type="molecule type" value="Genomic_DNA"/>
</dbReference>
<feature type="region of interest" description="Disordered" evidence="9">
    <location>
        <begin position="199"/>
        <end position="385"/>
    </location>
</feature>
<dbReference type="Pfam" id="PF13912">
    <property type="entry name" value="zf-C2H2_6"/>
    <property type="match status" value="2"/>
</dbReference>
<proteinExistence type="predicted"/>
<comment type="caution">
    <text evidence="11">The sequence shown here is derived from an EMBL/GenBank/DDBJ whole genome shotgun (WGS) entry which is preliminary data.</text>
</comment>
<comment type="subcellular location">
    <subcellularLocation>
        <location evidence="1">Nucleus</location>
    </subcellularLocation>
</comment>
<keyword evidence="3" id="KW-0677">Repeat</keyword>
<evidence type="ECO:0000256" key="2">
    <source>
        <dbReference type="ARBA" id="ARBA00022723"/>
    </source>
</evidence>
<dbReference type="SMART" id="SM00355">
    <property type="entry name" value="ZnF_C2H2"/>
    <property type="match status" value="5"/>
</dbReference>
<feature type="domain" description="C2H2-type" evidence="10">
    <location>
        <begin position="765"/>
        <end position="792"/>
    </location>
</feature>
<evidence type="ECO:0000313" key="12">
    <source>
        <dbReference type="Proteomes" id="UP001367676"/>
    </source>
</evidence>
<accession>A0AAN9TDG1</accession>
<dbReference type="PROSITE" id="PS00028">
    <property type="entry name" value="ZINC_FINGER_C2H2_1"/>
    <property type="match status" value="3"/>
</dbReference>
<name>A0AAN9TDG1_9HEMI</name>
<feature type="region of interest" description="Disordered" evidence="9">
    <location>
        <begin position="122"/>
        <end position="168"/>
    </location>
</feature>
<dbReference type="InterPro" id="IPR036236">
    <property type="entry name" value="Znf_C2H2_sf"/>
</dbReference>
<evidence type="ECO:0000256" key="5">
    <source>
        <dbReference type="ARBA" id="ARBA00022833"/>
    </source>
</evidence>
<keyword evidence="4 8" id="KW-0863">Zinc-finger</keyword>
<keyword evidence="7" id="KW-0539">Nucleus</keyword>
<evidence type="ECO:0000256" key="7">
    <source>
        <dbReference type="ARBA" id="ARBA00023242"/>
    </source>
</evidence>
<evidence type="ECO:0000259" key="10">
    <source>
        <dbReference type="PROSITE" id="PS50157"/>
    </source>
</evidence>
<evidence type="ECO:0000256" key="3">
    <source>
        <dbReference type="ARBA" id="ARBA00022737"/>
    </source>
</evidence>
<evidence type="ECO:0000256" key="8">
    <source>
        <dbReference type="PROSITE-ProRule" id="PRU00042"/>
    </source>
</evidence>
<feature type="compositionally biased region" description="Acidic residues" evidence="9">
    <location>
        <begin position="240"/>
        <end position="257"/>
    </location>
</feature>
<dbReference type="GO" id="GO:0010468">
    <property type="term" value="P:regulation of gene expression"/>
    <property type="evidence" value="ECO:0007669"/>
    <property type="project" value="TreeGrafter"/>
</dbReference>
<dbReference type="GO" id="GO:0003677">
    <property type="term" value="F:DNA binding"/>
    <property type="evidence" value="ECO:0007669"/>
    <property type="project" value="UniProtKB-KW"/>
</dbReference>
<protein>
    <recommendedName>
        <fullName evidence="10">C2H2-type domain-containing protein</fullName>
    </recommendedName>
</protein>
<feature type="compositionally biased region" description="Low complexity" evidence="9">
    <location>
        <begin position="370"/>
        <end position="381"/>
    </location>
</feature>
<evidence type="ECO:0000313" key="11">
    <source>
        <dbReference type="EMBL" id="KAK7582424.1"/>
    </source>
</evidence>
<keyword evidence="12" id="KW-1185">Reference proteome</keyword>
<dbReference type="InterPro" id="IPR013087">
    <property type="entry name" value="Znf_C2H2_type"/>
</dbReference>
<organism evidence="11 12">
    <name type="scientific">Parthenolecanium corni</name>
    <dbReference type="NCBI Taxonomy" id="536013"/>
    <lineage>
        <taxon>Eukaryota</taxon>
        <taxon>Metazoa</taxon>
        <taxon>Ecdysozoa</taxon>
        <taxon>Arthropoda</taxon>
        <taxon>Hexapoda</taxon>
        <taxon>Insecta</taxon>
        <taxon>Pterygota</taxon>
        <taxon>Neoptera</taxon>
        <taxon>Paraneoptera</taxon>
        <taxon>Hemiptera</taxon>
        <taxon>Sternorrhyncha</taxon>
        <taxon>Coccoidea</taxon>
        <taxon>Coccidae</taxon>
        <taxon>Parthenolecanium</taxon>
    </lineage>
</organism>
<sequence length="905" mass="99744">MAKRENIRSRKLSLDEKIEILNTLEDRTLNITEVCQLFGISKAAIATIQSNRRKLFEKFKLSDRSPNFLWFKGFEERCMVRLNNIGRYIITIYESNSTDVFRCVTCNEEFVSEVDLQKHKSSHVSSNGVKSSEASMNGNINNEPQSIANDSFGTDEQNSNDENAELNSTLSSLEEKLSDEKIIADDFLMNVGNDGNSFEIVDDDQFPFPINDDDPIPESYMDEDSNDNVATGEGEHENEGEVDGQFEDEDENDVDTGEDNHMNNDSSSTFLGGESNTSENASESDRMSENEQETEEASTRLPRDDISQETTSIAGESSLAAVQSEINDQSEAENVDQRASFSDIPGEDHEKENEKEDDAENTEARRPSSRESVTSTASSSSDRTLIIRSASQVNKIVPDSSDVVVKSEKVPQDRPAISILNPDQLGATSGNVAGENLLNNAPFAQSADPMLDYNMTSSLQDGSPALQCDVCETTFADGLILEEHRASAGHYKCHCSPECASYVFQTVAELSSHQQTLHGIMPQSPVQQLQHQVQNLRYQMAQPVGNNYQTMSQYQPGTISQSRSVVPSMYPNSQSSSQRQYVPRIQPNSVRGAVPMGNQVLQKRPPAAIQPQRYPPPKRRCLDNFPTRNGDADCKVVSIQKPDNCDDVVAQLSKSITITARQENQKMNETAAVANMLANRGITVSSVPSKQNRNSNAVAMLNLNSAVSLIPTNANNKGSSFAVPQGRISSGRPVANPVPGRMQTVDLTGPDPPRNKLMNRTAGRFTCQICDRTFINQDQLNQHLITHRGSPRKQLPFRCNVCSAQYPNQQSLMQHRQTCRRDAVSGTNEMVIPIVDLKQPGALQRLQSIGFSYMIPLNALGSQSSNGTFGIPILPFSSDRNTINNMTNCGISNILPVGPLKALGR</sequence>
<feature type="region of interest" description="Disordered" evidence="9">
    <location>
        <begin position="722"/>
        <end position="754"/>
    </location>
</feature>
<feature type="compositionally biased region" description="Polar residues" evidence="9">
    <location>
        <begin position="133"/>
        <end position="157"/>
    </location>
</feature>